<gene>
    <name evidence="2" type="ORF">A3J05_00975</name>
</gene>
<sequence>MQNVKFYRFTLSLYILTFQFLIFSVTDATIGISPDRIVFDRQNNEQILFLRNLGTEIEQISVTSQSKDVQIHSGQMYLRPDEAASVRISKTSQNDFRTELAVVALSESGADLGLASGVKIPVTAKSRSAFVLALPYLLALAVTAGSYFVLKKRN</sequence>
<evidence type="ECO:0000256" key="1">
    <source>
        <dbReference type="SAM" id="Phobius"/>
    </source>
</evidence>
<proteinExistence type="predicted"/>
<comment type="caution">
    <text evidence="2">The sequence shown here is derived from an EMBL/GenBank/DDBJ whole genome shotgun (WGS) entry which is preliminary data.</text>
</comment>
<dbReference type="EMBL" id="MFFF01000028">
    <property type="protein sequence ID" value="OGE98625.1"/>
    <property type="molecule type" value="Genomic_DNA"/>
</dbReference>
<protein>
    <submittedName>
        <fullName evidence="2">Uncharacterized protein</fullName>
    </submittedName>
</protein>
<dbReference type="AlphaFoldDB" id="A0A1F5Q8W4"/>
<dbReference type="Proteomes" id="UP000177235">
    <property type="component" value="Unassembled WGS sequence"/>
</dbReference>
<organism evidence="2 3">
    <name type="scientific">Candidatus Doudnabacteria bacterium RIFCSPLOWO2_02_FULL_48_13</name>
    <dbReference type="NCBI Taxonomy" id="1817845"/>
    <lineage>
        <taxon>Bacteria</taxon>
        <taxon>Candidatus Doudnaibacteriota</taxon>
    </lineage>
</organism>
<keyword evidence="1" id="KW-1133">Transmembrane helix</keyword>
<evidence type="ECO:0000313" key="2">
    <source>
        <dbReference type="EMBL" id="OGE98625.1"/>
    </source>
</evidence>
<evidence type="ECO:0000313" key="3">
    <source>
        <dbReference type="Proteomes" id="UP000177235"/>
    </source>
</evidence>
<keyword evidence="1" id="KW-0472">Membrane</keyword>
<keyword evidence="1" id="KW-0812">Transmembrane</keyword>
<name>A0A1F5Q8W4_9BACT</name>
<feature type="transmembrane region" description="Helical" evidence="1">
    <location>
        <begin position="129"/>
        <end position="150"/>
    </location>
</feature>
<reference evidence="2 3" key="1">
    <citation type="journal article" date="2016" name="Nat. Commun.">
        <title>Thousands of microbial genomes shed light on interconnected biogeochemical processes in an aquifer system.</title>
        <authorList>
            <person name="Anantharaman K."/>
            <person name="Brown C.T."/>
            <person name="Hug L.A."/>
            <person name="Sharon I."/>
            <person name="Castelle C.J."/>
            <person name="Probst A.J."/>
            <person name="Thomas B.C."/>
            <person name="Singh A."/>
            <person name="Wilkins M.J."/>
            <person name="Karaoz U."/>
            <person name="Brodie E.L."/>
            <person name="Williams K.H."/>
            <person name="Hubbard S.S."/>
            <person name="Banfield J.F."/>
        </authorList>
    </citation>
    <scope>NUCLEOTIDE SEQUENCE [LARGE SCALE GENOMIC DNA]</scope>
</reference>
<accession>A0A1F5Q8W4</accession>